<name>A0A495BB44_VOGIN</name>
<evidence type="ECO:0000256" key="2">
    <source>
        <dbReference type="SAM" id="SignalP"/>
    </source>
</evidence>
<dbReference type="Proteomes" id="UP000279384">
    <property type="component" value="Unassembled WGS sequence"/>
</dbReference>
<dbReference type="EMBL" id="RBID01000015">
    <property type="protein sequence ID" value="RKQ57940.1"/>
    <property type="molecule type" value="Genomic_DNA"/>
</dbReference>
<reference evidence="4 5" key="1">
    <citation type="submission" date="2018-10" db="EMBL/GenBank/DDBJ databases">
        <title>Genomic Encyclopedia of Type Strains, Phase IV (KMG-IV): sequencing the most valuable type-strain genomes for metagenomic binning, comparative biology and taxonomic classification.</title>
        <authorList>
            <person name="Goeker M."/>
        </authorList>
    </citation>
    <scope>NUCLEOTIDE SEQUENCE [LARGE SCALE GENOMIC DNA]</scope>
    <source>
        <strain evidence="4 5">DSM 3303</strain>
    </source>
</reference>
<evidence type="ECO:0000313" key="4">
    <source>
        <dbReference type="EMBL" id="RKQ57940.1"/>
    </source>
</evidence>
<feature type="chain" id="PRO_5019734803" evidence="2">
    <location>
        <begin position="21"/>
        <end position="140"/>
    </location>
</feature>
<organism evidence="4 5">
    <name type="scientific">Vogesella indigofera</name>
    <name type="common">Pseudomonas indigofera</name>
    <dbReference type="NCBI Taxonomy" id="45465"/>
    <lineage>
        <taxon>Bacteria</taxon>
        <taxon>Pseudomonadati</taxon>
        <taxon>Pseudomonadota</taxon>
        <taxon>Betaproteobacteria</taxon>
        <taxon>Neisseriales</taxon>
        <taxon>Chromobacteriaceae</taxon>
        <taxon>Vogesella</taxon>
    </lineage>
</organism>
<proteinExistence type="predicted"/>
<dbReference type="AlphaFoldDB" id="A0A495BB44"/>
<evidence type="ECO:0000256" key="1">
    <source>
        <dbReference type="SAM" id="MobiDB-lite"/>
    </source>
</evidence>
<gene>
    <name evidence="4" type="ORF">C8E02_2253</name>
</gene>
<dbReference type="RefSeq" id="WP_120810806.1">
    <property type="nucleotide sequence ID" value="NZ_RBID01000015.1"/>
</dbReference>
<feature type="region of interest" description="Disordered" evidence="1">
    <location>
        <begin position="53"/>
        <end position="74"/>
    </location>
</feature>
<feature type="compositionally biased region" description="Low complexity" evidence="1">
    <location>
        <begin position="54"/>
        <end position="66"/>
    </location>
</feature>
<feature type="signal peptide" evidence="2">
    <location>
        <begin position="1"/>
        <end position="20"/>
    </location>
</feature>
<dbReference type="InterPro" id="IPR025392">
    <property type="entry name" value="DUF4124"/>
</dbReference>
<protein>
    <submittedName>
        <fullName evidence="4">Uncharacterized protein DUF4124</fullName>
    </submittedName>
</protein>
<sequence>MKAVYGVFLGALLLVTAAQAQVYRWVDGNGRTVFSDQPPPQGRKSETVKLRPLPAAAASPASAPASDGGLPQQVKQLNDRIDEHNRKIKQENCSTARTHLAKLESLNQPKATTKAAPQSEATLGAAIAAARDHVRTWCGN</sequence>
<comment type="caution">
    <text evidence="4">The sequence shown here is derived from an EMBL/GenBank/DDBJ whole genome shotgun (WGS) entry which is preliminary data.</text>
</comment>
<evidence type="ECO:0000259" key="3">
    <source>
        <dbReference type="Pfam" id="PF13511"/>
    </source>
</evidence>
<keyword evidence="2" id="KW-0732">Signal</keyword>
<dbReference type="Pfam" id="PF13511">
    <property type="entry name" value="DUF4124"/>
    <property type="match status" value="1"/>
</dbReference>
<accession>A0A495BB44</accession>
<evidence type="ECO:0000313" key="5">
    <source>
        <dbReference type="Proteomes" id="UP000279384"/>
    </source>
</evidence>
<feature type="domain" description="DUF4124" evidence="3">
    <location>
        <begin position="11"/>
        <end position="63"/>
    </location>
</feature>